<organism evidence="1 2">
    <name type="scientific">Pseudoalteromonas luteoviolacea NCIMB 1942</name>
    <dbReference type="NCBI Taxonomy" id="1365253"/>
    <lineage>
        <taxon>Bacteria</taxon>
        <taxon>Pseudomonadati</taxon>
        <taxon>Pseudomonadota</taxon>
        <taxon>Gammaproteobacteria</taxon>
        <taxon>Alteromonadales</taxon>
        <taxon>Pseudoalteromonadaceae</taxon>
        <taxon>Pseudoalteromonas</taxon>
    </lineage>
</organism>
<proteinExistence type="predicted"/>
<sequence length="92" mass="9600">MAELLSMAQQFRGLPMKSLIGAPLKAATDANGMMARTQTQFMLSTCFENGGGANSPQASGSKLTPIMVELSRPVIKADGSSGDDAKITLKLP</sequence>
<protein>
    <submittedName>
        <fullName evidence="1">Uncharacterized protein</fullName>
    </submittedName>
</protein>
<gene>
    <name evidence="1" type="ORF">N482_20855</name>
</gene>
<accession>A0A166XSH9</accession>
<dbReference type="EMBL" id="AUXT01000220">
    <property type="protein sequence ID" value="KZN40864.1"/>
    <property type="molecule type" value="Genomic_DNA"/>
</dbReference>
<dbReference type="AlphaFoldDB" id="A0A166XSH9"/>
<dbReference type="InterPro" id="IPR024510">
    <property type="entry name" value="DUF2589"/>
</dbReference>
<dbReference type="Pfam" id="PF11655">
    <property type="entry name" value="DUF2589"/>
    <property type="match status" value="1"/>
</dbReference>
<dbReference type="PATRIC" id="fig|1365253.3.peg.5128"/>
<reference evidence="1 2" key="1">
    <citation type="submission" date="2013-07" db="EMBL/GenBank/DDBJ databases">
        <title>Comparative Genomic and Metabolomic Analysis of Twelve Strains of Pseudoalteromonas luteoviolacea.</title>
        <authorList>
            <person name="Vynne N.G."/>
            <person name="Mansson M."/>
            <person name="Gram L."/>
        </authorList>
    </citation>
    <scope>NUCLEOTIDE SEQUENCE [LARGE SCALE GENOMIC DNA]</scope>
    <source>
        <strain evidence="1 2">NCIMB 1942</strain>
    </source>
</reference>
<evidence type="ECO:0000313" key="1">
    <source>
        <dbReference type="EMBL" id="KZN40864.1"/>
    </source>
</evidence>
<comment type="caution">
    <text evidence="1">The sequence shown here is derived from an EMBL/GenBank/DDBJ whole genome shotgun (WGS) entry which is preliminary data.</text>
</comment>
<evidence type="ECO:0000313" key="2">
    <source>
        <dbReference type="Proteomes" id="UP000076587"/>
    </source>
</evidence>
<name>A0A166XSH9_9GAMM</name>
<dbReference type="Proteomes" id="UP000076587">
    <property type="component" value="Unassembled WGS sequence"/>
</dbReference>